<evidence type="ECO:0000256" key="5">
    <source>
        <dbReference type="ARBA" id="ARBA00023002"/>
    </source>
</evidence>
<dbReference type="OMA" id="DTMLGCG"/>
<name>A0A0G4E897_VITBC</name>
<evidence type="ECO:0000256" key="3">
    <source>
        <dbReference type="ARBA" id="ARBA00022723"/>
    </source>
</evidence>
<organism evidence="7 8">
    <name type="scientific">Vitrella brassicaformis (strain CCMP3155)</name>
    <dbReference type="NCBI Taxonomy" id="1169540"/>
    <lineage>
        <taxon>Eukaryota</taxon>
        <taxon>Sar</taxon>
        <taxon>Alveolata</taxon>
        <taxon>Colpodellida</taxon>
        <taxon>Vitrellaceae</taxon>
        <taxon>Vitrella</taxon>
    </lineage>
</organism>
<dbReference type="AlphaFoldDB" id="A0A0G4E897"/>
<dbReference type="InterPro" id="IPR036291">
    <property type="entry name" value="NAD(P)-bd_dom_sf"/>
</dbReference>
<dbReference type="GO" id="GO:0046872">
    <property type="term" value="F:metal ion binding"/>
    <property type="evidence" value="ECO:0007669"/>
    <property type="project" value="UniProtKB-KW"/>
</dbReference>
<dbReference type="OrthoDB" id="3941538at2759"/>
<keyword evidence="4" id="KW-0862">Zinc</keyword>
<dbReference type="Proteomes" id="UP000041254">
    <property type="component" value="Unassembled WGS sequence"/>
</dbReference>
<feature type="domain" description="Alcohol dehydrogenase-like N-terminal" evidence="6">
    <location>
        <begin position="24"/>
        <end position="146"/>
    </location>
</feature>
<dbReference type="SUPFAM" id="SSF51735">
    <property type="entry name" value="NAD(P)-binding Rossmann-fold domains"/>
    <property type="match status" value="1"/>
</dbReference>
<dbReference type="Gene3D" id="3.90.180.10">
    <property type="entry name" value="Medium-chain alcohol dehydrogenases, catalytic domain"/>
    <property type="match status" value="2"/>
</dbReference>
<dbReference type="VEuPathDB" id="CryptoDB:Vbra_1479"/>
<reference evidence="7 8" key="1">
    <citation type="submission" date="2014-11" db="EMBL/GenBank/DDBJ databases">
        <authorList>
            <person name="Zhu J."/>
            <person name="Qi W."/>
            <person name="Song R."/>
        </authorList>
    </citation>
    <scope>NUCLEOTIDE SEQUENCE [LARGE SCALE GENOMIC DNA]</scope>
</reference>
<dbReference type="Pfam" id="PF08240">
    <property type="entry name" value="ADH_N"/>
    <property type="match status" value="1"/>
</dbReference>
<dbReference type="InterPro" id="IPR011032">
    <property type="entry name" value="GroES-like_sf"/>
</dbReference>
<sequence>MRGVKVDDGRAVLREDLPVPTPQADEALLRVLRAGICKTDEEILKGYKEGFHCILGHEFVGRVVSVTAVDGRDDPSHPYLSRRVVAEINLPCDQDTCPACHPETPPDPVQRRNHCPSRTCLGIINRDGCFADYVTVPLANLHLVPDEVSDAAAAFCEPLAAACRLVEQGRLRREDRMLVIGDGKLGLLCAEVLQLFVFDERFHQVLRQHQSGWNLTQAFQEFWASQNAPTPLRKSKTMRNRSPVTIVGRHPSKLALLTHTHTSQQQQQQQASDAADVSIHPPIDTMCECRDGDRYHEWREKEESAYDIVVEATGSPNGLKLAMDMVRPQGVLFLKTTCAVGVEDEGFNMAPLVVKEVQLVGSRCGPMGVAVGVLEAGLIDVCKYLEAEYPLDRALDALHYAQRKGVLKVQIVCANEGEGEPEDHHAAEH</sequence>
<dbReference type="STRING" id="1169540.A0A0G4E897"/>
<comment type="similarity">
    <text evidence="2">Belongs to the zinc-containing alcohol dehydrogenase family.</text>
</comment>
<evidence type="ECO:0000256" key="4">
    <source>
        <dbReference type="ARBA" id="ARBA00022833"/>
    </source>
</evidence>
<dbReference type="PANTHER" id="PTHR43350">
    <property type="entry name" value="NAD-DEPENDENT ALCOHOL DEHYDROGENASE"/>
    <property type="match status" value="1"/>
</dbReference>
<dbReference type="GO" id="GO:0016491">
    <property type="term" value="F:oxidoreductase activity"/>
    <property type="evidence" value="ECO:0007669"/>
    <property type="project" value="UniProtKB-KW"/>
</dbReference>
<dbReference type="InParanoid" id="A0A0G4E897"/>
<dbReference type="SUPFAM" id="SSF50129">
    <property type="entry name" value="GroES-like"/>
    <property type="match status" value="1"/>
</dbReference>
<comment type="cofactor">
    <cofactor evidence="1">
        <name>Zn(2+)</name>
        <dbReference type="ChEBI" id="CHEBI:29105"/>
    </cofactor>
</comment>
<gene>
    <name evidence="7" type="ORF">Vbra_1479</name>
</gene>
<keyword evidence="8" id="KW-1185">Reference proteome</keyword>
<proteinExistence type="inferred from homology"/>
<protein>
    <recommendedName>
        <fullName evidence="6">Alcohol dehydrogenase-like N-terminal domain-containing protein</fullName>
    </recommendedName>
</protein>
<dbReference type="InterPro" id="IPR013154">
    <property type="entry name" value="ADH-like_N"/>
</dbReference>
<dbReference type="PANTHER" id="PTHR43350:SF2">
    <property type="entry name" value="GROES-LIKE ZINC-BINDING ALCOHOL DEHYDROGENASE FAMILY PROTEIN"/>
    <property type="match status" value="1"/>
</dbReference>
<evidence type="ECO:0000313" key="8">
    <source>
        <dbReference type="Proteomes" id="UP000041254"/>
    </source>
</evidence>
<dbReference type="EMBL" id="CDMY01000027">
    <property type="protein sequence ID" value="CEL91876.1"/>
    <property type="molecule type" value="Genomic_DNA"/>
</dbReference>
<evidence type="ECO:0000259" key="6">
    <source>
        <dbReference type="Pfam" id="PF08240"/>
    </source>
</evidence>
<evidence type="ECO:0000256" key="2">
    <source>
        <dbReference type="ARBA" id="ARBA00008072"/>
    </source>
</evidence>
<accession>A0A0G4E897</accession>
<keyword evidence="5" id="KW-0560">Oxidoreductase</keyword>
<keyword evidence="3" id="KW-0479">Metal-binding</keyword>
<evidence type="ECO:0000256" key="1">
    <source>
        <dbReference type="ARBA" id="ARBA00001947"/>
    </source>
</evidence>
<dbReference type="Gene3D" id="3.40.50.720">
    <property type="entry name" value="NAD(P)-binding Rossmann-like Domain"/>
    <property type="match status" value="2"/>
</dbReference>
<evidence type="ECO:0000313" key="7">
    <source>
        <dbReference type="EMBL" id="CEL91876.1"/>
    </source>
</evidence>